<organism evidence="2 3">
    <name type="scientific">Phytohabitans suffuscus</name>
    <dbReference type="NCBI Taxonomy" id="624315"/>
    <lineage>
        <taxon>Bacteria</taxon>
        <taxon>Bacillati</taxon>
        <taxon>Actinomycetota</taxon>
        <taxon>Actinomycetes</taxon>
        <taxon>Micromonosporales</taxon>
        <taxon>Micromonosporaceae</taxon>
    </lineage>
</organism>
<sequence length="70" mass="7409">MGAGAVVGDDLQPGAALEGDRAHLRADHRGDLAPPPAGGDGPGEPRVQQQRPHLGERVVKRAHHVTKRIR</sequence>
<reference evidence="2 3" key="1">
    <citation type="submission" date="2020-03" db="EMBL/GenBank/DDBJ databases">
        <title>Whole genome shotgun sequence of Phytohabitans suffuscus NBRC 105367.</title>
        <authorList>
            <person name="Komaki H."/>
            <person name="Tamura T."/>
        </authorList>
    </citation>
    <scope>NUCLEOTIDE SEQUENCE [LARGE SCALE GENOMIC DNA]</scope>
    <source>
        <strain evidence="2 3">NBRC 105367</strain>
    </source>
</reference>
<gene>
    <name evidence="2" type="ORF">Psuf_039700</name>
</gene>
<dbReference type="KEGG" id="psuu:Psuf_039700"/>
<feature type="region of interest" description="Disordered" evidence="1">
    <location>
        <begin position="1"/>
        <end position="70"/>
    </location>
</feature>
<feature type="compositionally biased region" description="Basic residues" evidence="1">
    <location>
        <begin position="60"/>
        <end position="70"/>
    </location>
</feature>
<evidence type="ECO:0000313" key="2">
    <source>
        <dbReference type="EMBL" id="BCB86657.1"/>
    </source>
</evidence>
<proteinExistence type="predicted"/>
<feature type="compositionally biased region" description="Basic and acidic residues" evidence="1">
    <location>
        <begin position="18"/>
        <end position="31"/>
    </location>
</feature>
<reference evidence="2 3" key="2">
    <citation type="submission" date="2020-03" db="EMBL/GenBank/DDBJ databases">
        <authorList>
            <person name="Ichikawa N."/>
            <person name="Kimura A."/>
            <person name="Kitahashi Y."/>
            <person name="Uohara A."/>
        </authorList>
    </citation>
    <scope>NUCLEOTIDE SEQUENCE [LARGE SCALE GENOMIC DNA]</scope>
    <source>
        <strain evidence="2 3">NBRC 105367</strain>
    </source>
</reference>
<name>A0A6F8YKQ3_9ACTN</name>
<evidence type="ECO:0000313" key="3">
    <source>
        <dbReference type="Proteomes" id="UP000503011"/>
    </source>
</evidence>
<keyword evidence="3" id="KW-1185">Reference proteome</keyword>
<protein>
    <submittedName>
        <fullName evidence="2">Uncharacterized protein</fullName>
    </submittedName>
</protein>
<dbReference type="Proteomes" id="UP000503011">
    <property type="component" value="Chromosome"/>
</dbReference>
<dbReference type="EMBL" id="AP022871">
    <property type="protein sequence ID" value="BCB86657.1"/>
    <property type="molecule type" value="Genomic_DNA"/>
</dbReference>
<evidence type="ECO:0000256" key="1">
    <source>
        <dbReference type="SAM" id="MobiDB-lite"/>
    </source>
</evidence>
<dbReference type="AlphaFoldDB" id="A0A6F8YKQ3"/>
<accession>A0A6F8YKQ3</accession>